<dbReference type="Proteomes" id="UP000033647">
    <property type="component" value="Unassembled WGS sequence"/>
</dbReference>
<dbReference type="OrthoDB" id="3861992at2759"/>
<gene>
    <name evidence="2" type="ORF">TI39_contig4337g00002</name>
</gene>
<name>A0A0F4G8H4_9PEZI</name>
<accession>A0A0F4G8H4</accession>
<comment type="caution">
    <text evidence="2">The sequence shown here is derived from an EMBL/GenBank/DDBJ whole genome shotgun (WGS) entry which is preliminary data.</text>
</comment>
<organism evidence="2 3">
    <name type="scientific">Zymoseptoria brevis</name>
    <dbReference type="NCBI Taxonomy" id="1047168"/>
    <lineage>
        <taxon>Eukaryota</taxon>
        <taxon>Fungi</taxon>
        <taxon>Dikarya</taxon>
        <taxon>Ascomycota</taxon>
        <taxon>Pezizomycotina</taxon>
        <taxon>Dothideomycetes</taxon>
        <taxon>Dothideomycetidae</taxon>
        <taxon>Mycosphaerellales</taxon>
        <taxon>Mycosphaerellaceae</taxon>
        <taxon>Zymoseptoria</taxon>
    </lineage>
</organism>
<dbReference type="AlphaFoldDB" id="A0A0F4G8H4"/>
<keyword evidence="3" id="KW-1185">Reference proteome</keyword>
<evidence type="ECO:0000256" key="1">
    <source>
        <dbReference type="SAM" id="MobiDB-lite"/>
    </source>
</evidence>
<dbReference type="EMBL" id="LAFY01004296">
    <property type="protein sequence ID" value="KJX93317.1"/>
    <property type="molecule type" value="Genomic_DNA"/>
</dbReference>
<sequence length="267" mass="30207">MAPLFPRVTGDHHPDAELYQMRYALHQAANICEQVFANEGVSAKDDPRLPRAQSGDALPEDPDIPPRPTSLTDHPANAQHQEVREYLYREEARIATTIRNHFSERIKNPNTPEPTEGLLGNDMQKSMQQGPELTTEDYAVISKGFQDRLKREVDRFATSNGLLGADWRAHTGGLHEDSVEIMVDFYLEYGPPNVAETLMLAELLRYPTNAVTWFFARIVQNAADARRGEKLAANKVFQLRLKEYGMLEAMQTYTRNQAAAQHIADMD</sequence>
<protein>
    <submittedName>
        <fullName evidence="2">Uncharacterized protein</fullName>
    </submittedName>
</protein>
<reference evidence="2 3" key="1">
    <citation type="submission" date="2015-03" db="EMBL/GenBank/DDBJ databases">
        <title>RNA-seq based gene annotation and comparative genomics of four Zymoseptoria species reveal species-specific pathogenicity related genes and transposable element activity.</title>
        <authorList>
            <person name="Grandaubert J."/>
            <person name="Bhattacharyya A."/>
            <person name="Stukenbrock E.H."/>
        </authorList>
    </citation>
    <scope>NUCLEOTIDE SEQUENCE [LARGE SCALE GENOMIC DNA]</scope>
    <source>
        <strain evidence="2 3">Zb18110</strain>
    </source>
</reference>
<evidence type="ECO:0000313" key="3">
    <source>
        <dbReference type="Proteomes" id="UP000033647"/>
    </source>
</evidence>
<proteinExistence type="predicted"/>
<evidence type="ECO:0000313" key="2">
    <source>
        <dbReference type="EMBL" id="KJX93317.1"/>
    </source>
</evidence>
<feature type="region of interest" description="Disordered" evidence="1">
    <location>
        <begin position="42"/>
        <end position="78"/>
    </location>
</feature>